<evidence type="ECO:0000256" key="1">
    <source>
        <dbReference type="SAM" id="Phobius"/>
    </source>
</evidence>
<keyword evidence="1" id="KW-1133">Transmembrane helix</keyword>
<feature type="transmembrane region" description="Helical" evidence="1">
    <location>
        <begin position="6"/>
        <end position="29"/>
    </location>
</feature>
<keyword evidence="1" id="KW-0472">Membrane</keyword>
<accession>A0A0A9HSP3</accession>
<keyword evidence="1" id="KW-0812">Transmembrane</keyword>
<dbReference type="AlphaFoldDB" id="A0A0A9HSP3"/>
<proteinExistence type="predicted"/>
<evidence type="ECO:0000313" key="2">
    <source>
        <dbReference type="EMBL" id="JAE39742.1"/>
    </source>
</evidence>
<sequence>MLVTNISGFICIFPLLQCWSQILLVSFVYNSDQDPLFHEYQACSLLLLGLQLHSPVAQLHGGDFLNAQEPPPLFSFQPIPYS</sequence>
<name>A0A0A9HSP3_ARUDO</name>
<reference evidence="2" key="2">
    <citation type="journal article" date="2015" name="Data Brief">
        <title>Shoot transcriptome of the giant reed, Arundo donax.</title>
        <authorList>
            <person name="Barrero R.A."/>
            <person name="Guerrero F.D."/>
            <person name="Moolhuijzen P."/>
            <person name="Goolsby J.A."/>
            <person name="Tidwell J."/>
            <person name="Bellgard S.E."/>
            <person name="Bellgard M.I."/>
        </authorList>
    </citation>
    <scope>NUCLEOTIDE SEQUENCE</scope>
    <source>
        <tissue evidence="2">Shoot tissue taken approximately 20 cm above the soil surface</tissue>
    </source>
</reference>
<reference evidence="2" key="1">
    <citation type="submission" date="2014-09" db="EMBL/GenBank/DDBJ databases">
        <authorList>
            <person name="Magalhaes I.L.F."/>
            <person name="Oliveira U."/>
            <person name="Santos F.R."/>
            <person name="Vidigal T.H.D.A."/>
            <person name="Brescovit A.D."/>
            <person name="Santos A.J."/>
        </authorList>
    </citation>
    <scope>NUCLEOTIDE SEQUENCE</scope>
    <source>
        <tissue evidence="2">Shoot tissue taken approximately 20 cm above the soil surface</tissue>
    </source>
</reference>
<protein>
    <submittedName>
        <fullName evidence="2">Uncharacterized protein</fullName>
    </submittedName>
</protein>
<organism evidence="2">
    <name type="scientific">Arundo donax</name>
    <name type="common">Giant reed</name>
    <name type="synonym">Donax arundinaceus</name>
    <dbReference type="NCBI Taxonomy" id="35708"/>
    <lineage>
        <taxon>Eukaryota</taxon>
        <taxon>Viridiplantae</taxon>
        <taxon>Streptophyta</taxon>
        <taxon>Embryophyta</taxon>
        <taxon>Tracheophyta</taxon>
        <taxon>Spermatophyta</taxon>
        <taxon>Magnoliopsida</taxon>
        <taxon>Liliopsida</taxon>
        <taxon>Poales</taxon>
        <taxon>Poaceae</taxon>
        <taxon>PACMAD clade</taxon>
        <taxon>Arundinoideae</taxon>
        <taxon>Arundineae</taxon>
        <taxon>Arundo</taxon>
    </lineage>
</organism>
<dbReference type="EMBL" id="GBRH01158154">
    <property type="protein sequence ID" value="JAE39742.1"/>
    <property type="molecule type" value="Transcribed_RNA"/>
</dbReference>